<comment type="caution">
    <text evidence="1">The sequence shown here is derived from an EMBL/GenBank/DDBJ whole genome shotgun (WGS) entry which is preliminary data.</text>
</comment>
<evidence type="ECO:0000313" key="2">
    <source>
        <dbReference type="Proteomes" id="UP000265366"/>
    </source>
</evidence>
<accession>A0A3A1P6S4</accession>
<keyword evidence="1" id="KW-0808">Transferase</keyword>
<sequence length="173" mass="19391">MGTSLARHDIFIFTDDDCRVDRHYFAVLAQLHSKIGEPAIIGGRVELGDPTDAPITIKTDMAPAKYGVDSTQFPGGFIHGCNLTMHREVLDGIGLWNERFGPAGIFRAAEDTEMIYRANKHGVPIIYHPDLVVHHFHGRKTIEDIKKLNQSYQYGNGALLGRHLDALPLKHFY</sequence>
<dbReference type="OrthoDB" id="114108at2"/>
<gene>
    <name evidence="1" type="ORF">D2V17_07055</name>
</gene>
<dbReference type="GO" id="GO:0016740">
    <property type="term" value="F:transferase activity"/>
    <property type="evidence" value="ECO:0007669"/>
    <property type="project" value="UniProtKB-KW"/>
</dbReference>
<organism evidence="1 2">
    <name type="scientific">Aurantiacibacter xanthus</name>
    <dbReference type="NCBI Taxonomy" id="1784712"/>
    <lineage>
        <taxon>Bacteria</taxon>
        <taxon>Pseudomonadati</taxon>
        <taxon>Pseudomonadota</taxon>
        <taxon>Alphaproteobacteria</taxon>
        <taxon>Sphingomonadales</taxon>
        <taxon>Erythrobacteraceae</taxon>
        <taxon>Aurantiacibacter</taxon>
    </lineage>
</organism>
<dbReference type="Pfam" id="PF13641">
    <property type="entry name" value="Glyco_tranf_2_3"/>
    <property type="match status" value="1"/>
</dbReference>
<reference evidence="1 2" key="1">
    <citation type="submission" date="2018-08" db="EMBL/GenBank/DDBJ databases">
        <title>Erythrobacter zhengii sp.nov., a bacterium isolated from deep-sea sediment.</title>
        <authorList>
            <person name="Fang C."/>
            <person name="Wu Y.-H."/>
            <person name="Sun C."/>
            <person name="Wang H."/>
            <person name="Cheng H."/>
            <person name="Meng F.-X."/>
            <person name="Wang C.-S."/>
            <person name="Xu X.-W."/>
        </authorList>
    </citation>
    <scope>NUCLEOTIDE SEQUENCE [LARGE SCALE GENOMIC DNA]</scope>
    <source>
        <strain evidence="1 2">CCTCC AB 2015396</strain>
    </source>
</reference>
<proteinExistence type="predicted"/>
<evidence type="ECO:0000313" key="1">
    <source>
        <dbReference type="EMBL" id="RIV88642.1"/>
    </source>
</evidence>
<dbReference type="SUPFAM" id="SSF53448">
    <property type="entry name" value="Nucleotide-diphospho-sugar transferases"/>
    <property type="match status" value="1"/>
</dbReference>
<dbReference type="AlphaFoldDB" id="A0A3A1P6S4"/>
<protein>
    <submittedName>
        <fullName evidence="1">Glycosyltransferase</fullName>
    </submittedName>
</protein>
<dbReference type="Proteomes" id="UP000265366">
    <property type="component" value="Unassembled WGS sequence"/>
</dbReference>
<name>A0A3A1P6S4_9SPHN</name>
<keyword evidence="2" id="KW-1185">Reference proteome</keyword>
<dbReference type="InterPro" id="IPR029044">
    <property type="entry name" value="Nucleotide-diphossugar_trans"/>
</dbReference>
<dbReference type="EMBL" id="QXFM01000066">
    <property type="protein sequence ID" value="RIV88642.1"/>
    <property type="molecule type" value="Genomic_DNA"/>
</dbReference>
<dbReference type="Gene3D" id="3.90.550.10">
    <property type="entry name" value="Spore Coat Polysaccharide Biosynthesis Protein SpsA, Chain A"/>
    <property type="match status" value="1"/>
</dbReference>